<dbReference type="AlphaFoldDB" id="A0A803R447"/>
<keyword evidence="1" id="KW-0472">Membrane</keyword>
<evidence type="ECO:0000313" key="2">
    <source>
        <dbReference type="EnsemblPlants" id="cds.novel_model_4866_5bd9a17a"/>
    </source>
</evidence>
<keyword evidence="1" id="KW-0812">Transmembrane</keyword>
<reference evidence="2" key="2">
    <citation type="submission" date="2021-03" db="UniProtKB">
        <authorList>
            <consortium name="EnsemblPlants"/>
        </authorList>
    </citation>
    <scope>IDENTIFICATION</scope>
</reference>
<evidence type="ECO:0000313" key="3">
    <source>
        <dbReference type="Proteomes" id="UP000596661"/>
    </source>
</evidence>
<protein>
    <submittedName>
        <fullName evidence="2">Uncharacterized protein</fullName>
    </submittedName>
</protein>
<name>A0A803R447_CANSA</name>
<proteinExistence type="predicted"/>
<reference evidence="2" key="1">
    <citation type="submission" date="2018-11" db="EMBL/GenBank/DDBJ databases">
        <authorList>
            <person name="Grassa J C."/>
        </authorList>
    </citation>
    <scope>NUCLEOTIDE SEQUENCE [LARGE SCALE GENOMIC DNA]</scope>
</reference>
<feature type="transmembrane region" description="Helical" evidence="1">
    <location>
        <begin position="34"/>
        <end position="57"/>
    </location>
</feature>
<dbReference type="Proteomes" id="UP000596661">
    <property type="component" value="Chromosome 5"/>
</dbReference>
<keyword evidence="1" id="KW-1133">Transmembrane helix</keyword>
<accession>A0A803R447</accession>
<organism evidence="2 3">
    <name type="scientific">Cannabis sativa</name>
    <name type="common">Hemp</name>
    <name type="synonym">Marijuana</name>
    <dbReference type="NCBI Taxonomy" id="3483"/>
    <lineage>
        <taxon>Eukaryota</taxon>
        <taxon>Viridiplantae</taxon>
        <taxon>Streptophyta</taxon>
        <taxon>Embryophyta</taxon>
        <taxon>Tracheophyta</taxon>
        <taxon>Spermatophyta</taxon>
        <taxon>Magnoliopsida</taxon>
        <taxon>eudicotyledons</taxon>
        <taxon>Gunneridae</taxon>
        <taxon>Pentapetalae</taxon>
        <taxon>rosids</taxon>
        <taxon>fabids</taxon>
        <taxon>Rosales</taxon>
        <taxon>Cannabaceae</taxon>
        <taxon>Cannabis</taxon>
    </lineage>
</organism>
<dbReference type="EMBL" id="UZAU01000514">
    <property type="status" value="NOT_ANNOTATED_CDS"/>
    <property type="molecule type" value="Genomic_DNA"/>
</dbReference>
<feature type="transmembrane region" description="Helical" evidence="1">
    <location>
        <begin position="7"/>
        <end position="28"/>
    </location>
</feature>
<evidence type="ECO:0000256" key="1">
    <source>
        <dbReference type="SAM" id="Phobius"/>
    </source>
</evidence>
<dbReference type="Gramene" id="novel_model_4866_5bd9a17a">
    <property type="protein sequence ID" value="cds.novel_model_4866_5bd9a17a"/>
    <property type="gene ID" value="novel_gene_2539_5bd9a17a"/>
</dbReference>
<keyword evidence="3" id="KW-1185">Reference proteome</keyword>
<dbReference type="EnsemblPlants" id="novel_model_4866_5bd9a17a">
    <property type="protein sequence ID" value="cds.novel_model_4866_5bd9a17a"/>
    <property type="gene ID" value="novel_gene_2539_5bd9a17a"/>
</dbReference>
<sequence>MYNSFDAIFCIVYIFVMRTLFGIKQYFFGVGVKFSQLWVVSSLLSCKGSLATLYIFFFMN</sequence>